<evidence type="ECO:0000256" key="1">
    <source>
        <dbReference type="SAM" id="Phobius"/>
    </source>
</evidence>
<reference evidence="3" key="1">
    <citation type="submission" date="2016-10" db="EMBL/GenBank/DDBJ databases">
        <authorList>
            <person name="Varghese N."/>
            <person name="Submissions S."/>
        </authorList>
    </citation>
    <scope>NUCLEOTIDE SEQUENCE [LARGE SCALE GENOMIC DNA]</scope>
    <source>
        <strain evidence="3">DSM 23920</strain>
    </source>
</reference>
<organism evidence="2 3">
    <name type="scientific">Chitinophaga terrae</name>
    <name type="common">ex Kim and Jung 2007</name>
    <dbReference type="NCBI Taxonomy" id="408074"/>
    <lineage>
        <taxon>Bacteria</taxon>
        <taxon>Pseudomonadati</taxon>
        <taxon>Bacteroidota</taxon>
        <taxon>Chitinophagia</taxon>
        <taxon>Chitinophagales</taxon>
        <taxon>Chitinophagaceae</taxon>
        <taxon>Chitinophaga</taxon>
    </lineage>
</organism>
<dbReference type="OrthoDB" id="9987912at2"/>
<proteinExistence type="predicted"/>
<feature type="transmembrane region" description="Helical" evidence="1">
    <location>
        <begin position="55"/>
        <end position="75"/>
    </location>
</feature>
<dbReference type="STRING" id="408074.SAMN05660909_04772"/>
<accession>A0A1H4FY93</accession>
<feature type="transmembrane region" description="Helical" evidence="1">
    <location>
        <begin position="216"/>
        <end position="238"/>
    </location>
</feature>
<name>A0A1H4FY93_9BACT</name>
<dbReference type="EMBL" id="FNRL01000030">
    <property type="protein sequence ID" value="SEB02313.1"/>
    <property type="molecule type" value="Genomic_DNA"/>
</dbReference>
<keyword evidence="1" id="KW-1133">Transmembrane helix</keyword>
<evidence type="ECO:0000313" key="2">
    <source>
        <dbReference type="EMBL" id="SEB02313.1"/>
    </source>
</evidence>
<keyword evidence="1" id="KW-0812">Transmembrane</keyword>
<keyword evidence="3" id="KW-1185">Reference proteome</keyword>
<protein>
    <submittedName>
        <fullName evidence="2">Uncharacterized protein</fullName>
    </submittedName>
</protein>
<dbReference type="Proteomes" id="UP000199656">
    <property type="component" value="Unassembled WGS sequence"/>
</dbReference>
<dbReference type="RefSeq" id="WP_089764879.1">
    <property type="nucleotide sequence ID" value="NZ_BKAT01000051.1"/>
</dbReference>
<keyword evidence="1" id="KW-0472">Membrane</keyword>
<feature type="transmembrane region" description="Helical" evidence="1">
    <location>
        <begin position="190"/>
        <end position="210"/>
    </location>
</feature>
<gene>
    <name evidence="2" type="ORF">SAMN05660909_04772</name>
</gene>
<sequence>MEKEYTTLRIEDKDLINAWSRKFKIEIWVWGVVSMLFLGCAAWMFSIYLEGIKDILPVIRLMAVLILLVLARIANRVYNLMNVKKFLSRNEKYIISGKVQVLQVKKYKWLIYEVGGQVIKVQDPILPPSILYANIRKDARVRLHIAAISPSKQVLLQAEYDGVPAAKKEYEMITQDDRLRYNNKKDSWNAVKISAAIMAGIWILTFLLTPRDTSRIFAVIDLICFLLISAVIYFSWWLTNRYQEKMVITGTITEIFRIRYRVGKSSYREMNWYRAGGETVPGHTTDSDGLYIGATARFECYADKKGRRGALMNIRRVM</sequence>
<dbReference type="AlphaFoldDB" id="A0A1H4FY93"/>
<evidence type="ECO:0000313" key="3">
    <source>
        <dbReference type="Proteomes" id="UP000199656"/>
    </source>
</evidence>
<feature type="transmembrane region" description="Helical" evidence="1">
    <location>
        <begin position="27"/>
        <end position="49"/>
    </location>
</feature>